<feature type="compositionally biased region" description="Basic and acidic residues" evidence="1">
    <location>
        <begin position="43"/>
        <end position="53"/>
    </location>
</feature>
<dbReference type="EMBL" id="BMTX01000004">
    <property type="protein sequence ID" value="GGS40104.1"/>
    <property type="molecule type" value="Genomic_DNA"/>
</dbReference>
<comment type="caution">
    <text evidence="2">The sequence shown here is derived from an EMBL/GenBank/DDBJ whole genome shotgun (WGS) entry which is preliminary data.</text>
</comment>
<evidence type="ECO:0000313" key="3">
    <source>
        <dbReference type="Proteomes" id="UP000597853"/>
    </source>
</evidence>
<proteinExistence type="predicted"/>
<evidence type="ECO:0000313" key="2">
    <source>
        <dbReference type="EMBL" id="GGS40104.1"/>
    </source>
</evidence>
<evidence type="ECO:0000256" key="1">
    <source>
        <dbReference type="SAM" id="MobiDB-lite"/>
    </source>
</evidence>
<gene>
    <name evidence="2" type="ORF">GCM10010285_19070</name>
</gene>
<organism evidence="2 3">
    <name type="scientific">Streptomyces pseudogriseolus</name>
    <name type="common">Streptomyces gancidicus</name>
    <name type="synonym">Streptomyces rubiginosus</name>
    <dbReference type="NCBI Taxonomy" id="36817"/>
    <lineage>
        <taxon>Bacteria</taxon>
        <taxon>Bacillati</taxon>
        <taxon>Actinomycetota</taxon>
        <taxon>Actinomycetes</taxon>
        <taxon>Kitasatosporales</taxon>
        <taxon>Streptomycetaceae</taxon>
        <taxon>Streptomyces</taxon>
        <taxon>Streptomyces pseudogriseolus group</taxon>
    </lineage>
</organism>
<dbReference type="Proteomes" id="UP000597853">
    <property type="component" value="Unassembled WGS sequence"/>
</dbReference>
<protein>
    <submittedName>
        <fullName evidence="2">Uncharacterized protein</fullName>
    </submittedName>
</protein>
<reference evidence="3" key="1">
    <citation type="journal article" date="2019" name="Int. J. Syst. Evol. Microbiol.">
        <title>The Global Catalogue of Microorganisms (GCM) 10K type strain sequencing project: providing services to taxonomists for standard genome sequencing and annotation.</title>
        <authorList>
            <consortium name="The Broad Institute Genomics Platform"/>
            <consortium name="The Broad Institute Genome Sequencing Center for Infectious Disease"/>
            <person name="Wu L."/>
            <person name="Ma J."/>
        </authorList>
    </citation>
    <scope>NUCLEOTIDE SEQUENCE [LARGE SCALE GENOMIC DNA]</scope>
    <source>
        <strain evidence="3">JCM 4416</strain>
    </source>
</reference>
<feature type="region of interest" description="Disordered" evidence="1">
    <location>
        <begin position="1"/>
        <end position="20"/>
    </location>
</feature>
<sequence>MREGGAAGVGGTALRRSPRRFIRWRRTCSDGHSEVSASPGTSGDREPGEEGNHAHARQYVPLPSGRPEADSGVIPTAPSSPPEDLPGAAASSARTCGARAAHPEDWPSGKVPAWAQAVVG</sequence>
<name>A0ABQ2SW05_STREZ</name>
<feature type="compositionally biased region" description="Gly residues" evidence="1">
    <location>
        <begin position="1"/>
        <end position="11"/>
    </location>
</feature>
<feature type="region of interest" description="Disordered" evidence="1">
    <location>
        <begin position="25"/>
        <end position="109"/>
    </location>
</feature>
<keyword evidence="3" id="KW-1185">Reference proteome</keyword>
<accession>A0ABQ2SW05</accession>